<sequence length="397" mass="43850">MTTVTEKLIEQTEQYGANNYNPLPIVISKAEGVWVEDPEGNKYMDMLSAYSAVNQGHRHPKIIDELKKQADRVTLTSRAFHSDKLGPWYEKVARLTQKDMALPMNTGAEAVETAIKAVRRWGYDVKGIAENQAEIIACIGNFHGRTMAAVSLSSDEEYRRGFGPMLPGVKLIPYGDLAALKEAITPQTAGFLIEPIQGEAGIIIPPQGFLKEAYELCKENNVLFVSDEIQSGLGRSGKMFASDWDEVIPDMYILGKALGGGVFPISCVAANREILGVFNPGSHGSTFGGNPLACAVSIASLEVLEDEKLAERSLELGKYFMDSLKEINNPMIKDIRGRGLFIGLELTEAARPYCEKLKEEKLLCKETHDTVIRFAPPLVITKEELDWAIERIKRVLS</sequence>
<evidence type="ECO:0000313" key="13">
    <source>
        <dbReference type="EMBL" id="PEJ34334.1"/>
    </source>
</evidence>
<gene>
    <name evidence="11" type="primary">rocD</name>
    <name evidence="13" type="ORF">CN689_09355</name>
    <name evidence="12" type="ORF">DTO10_06010</name>
</gene>
<evidence type="ECO:0000313" key="12">
    <source>
        <dbReference type="EMBL" id="AXN38028.1"/>
    </source>
</evidence>
<dbReference type="GO" id="GO:0004587">
    <property type="term" value="F:ornithine aminotransferase activity"/>
    <property type="evidence" value="ECO:0007669"/>
    <property type="project" value="UniProtKB-UniRule"/>
</dbReference>
<comment type="cofactor">
    <cofactor evidence="1 11">
        <name>pyridoxal 5'-phosphate</name>
        <dbReference type="ChEBI" id="CHEBI:597326"/>
    </cofactor>
</comment>
<evidence type="ECO:0000256" key="9">
    <source>
        <dbReference type="ARBA" id="ARBA00022898"/>
    </source>
</evidence>
<dbReference type="GeneID" id="97411434"/>
<dbReference type="InterPro" id="IPR050103">
    <property type="entry name" value="Class-III_PLP-dep_AT"/>
</dbReference>
<evidence type="ECO:0000256" key="2">
    <source>
        <dbReference type="ARBA" id="ARBA00004998"/>
    </source>
</evidence>
<dbReference type="PANTHER" id="PTHR11986">
    <property type="entry name" value="AMINOTRANSFERASE CLASS III"/>
    <property type="match status" value="1"/>
</dbReference>
<dbReference type="EMBL" id="NUEQ01000014">
    <property type="protein sequence ID" value="PEJ34334.1"/>
    <property type="molecule type" value="Genomic_DNA"/>
</dbReference>
<evidence type="ECO:0000256" key="11">
    <source>
        <dbReference type="HAMAP-Rule" id="MF_01689"/>
    </source>
</evidence>
<comment type="catalytic activity">
    <reaction evidence="11">
        <text>a 2-oxocarboxylate + L-ornithine = L-glutamate 5-semialdehyde + an L-alpha-amino acid</text>
        <dbReference type="Rhea" id="RHEA:13877"/>
        <dbReference type="ChEBI" id="CHEBI:35179"/>
        <dbReference type="ChEBI" id="CHEBI:46911"/>
        <dbReference type="ChEBI" id="CHEBI:58066"/>
        <dbReference type="ChEBI" id="CHEBI:59869"/>
        <dbReference type="EC" id="2.6.1.13"/>
    </reaction>
</comment>
<proteinExistence type="inferred from homology"/>
<keyword evidence="4 11" id="KW-0963">Cytoplasm</keyword>
<dbReference type="PANTHER" id="PTHR11986:SF18">
    <property type="entry name" value="ORNITHINE AMINOTRANSFERASE, MITOCHONDRIAL"/>
    <property type="match status" value="1"/>
</dbReference>
<keyword evidence="6 11" id="KW-0028">Amino-acid biosynthesis</keyword>
<dbReference type="PROSITE" id="PS00600">
    <property type="entry name" value="AA_TRANSFER_CLASS_3"/>
    <property type="match status" value="1"/>
</dbReference>
<comment type="similarity">
    <text evidence="11">Belongs to the class-III pyridoxal-phosphate-dependent aminotransferase family. OAT subfamily.</text>
</comment>
<dbReference type="CDD" id="cd00610">
    <property type="entry name" value="OAT_like"/>
    <property type="match status" value="1"/>
</dbReference>
<dbReference type="InterPro" id="IPR049704">
    <property type="entry name" value="Aminotrans_3_PPA_site"/>
</dbReference>
<evidence type="ECO:0000256" key="8">
    <source>
        <dbReference type="ARBA" id="ARBA00022679"/>
    </source>
</evidence>
<evidence type="ECO:0000256" key="3">
    <source>
        <dbReference type="ARBA" id="ARBA00012924"/>
    </source>
</evidence>
<dbReference type="AlphaFoldDB" id="A0AAX0S657"/>
<evidence type="ECO:0000313" key="14">
    <source>
        <dbReference type="Proteomes" id="UP000220106"/>
    </source>
</evidence>
<evidence type="ECO:0000256" key="5">
    <source>
        <dbReference type="ARBA" id="ARBA00022576"/>
    </source>
</evidence>
<dbReference type="InterPro" id="IPR015422">
    <property type="entry name" value="PyrdxlP-dep_Trfase_small"/>
</dbReference>
<evidence type="ECO:0000256" key="1">
    <source>
        <dbReference type="ARBA" id="ARBA00001933"/>
    </source>
</evidence>
<reference evidence="12 15" key="2">
    <citation type="submission" date="2018-07" db="EMBL/GenBank/DDBJ databases">
        <title>The molecular basis for the intramolecular migration of carboxyl group in the catabolism of para-hydroxybenzoate via gentisate.</title>
        <authorList>
            <person name="Zhao H."/>
            <person name="Xu Y."/>
            <person name="Lin S."/>
            <person name="Spain J.C."/>
            <person name="Zhou N.-Y."/>
        </authorList>
    </citation>
    <scope>NUCLEOTIDE SEQUENCE [LARGE SCALE GENOMIC DNA]</scope>
    <source>
        <strain evidence="12 15">PHB-7a</strain>
    </source>
</reference>
<dbReference type="NCBIfam" id="TIGR01885">
    <property type="entry name" value="Orn_aminotrans"/>
    <property type="match status" value="1"/>
</dbReference>
<evidence type="ECO:0000256" key="6">
    <source>
        <dbReference type="ARBA" id="ARBA00022605"/>
    </source>
</evidence>
<dbReference type="InterPro" id="IPR015421">
    <property type="entry name" value="PyrdxlP-dep_Trfase_major"/>
</dbReference>
<keyword evidence="5 11" id="KW-0032">Aminotransferase</keyword>
<evidence type="ECO:0000256" key="4">
    <source>
        <dbReference type="ARBA" id="ARBA00022490"/>
    </source>
</evidence>
<dbReference type="GO" id="GO:0005737">
    <property type="term" value="C:cytoplasm"/>
    <property type="evidence" value="ECO:0007669"/>
    <property type="project" value="UniProtKB-SubCell"/>
</dbReference>
<organism evidence="13 14">
    <name type="scientific">Peribacillus butanolivorans</name>
    <dbReference type="NCBI Taxonomy" id="421767"/>
    <lineage>
        <taxon>Bacteria</taxon>
        <taxon>Bacillati</taxon>
        <taxon>Bacillota</taxon>
        <taxon>Bacilli</taxon>
        <taxon>Bacillales</taxon>
        <taxon>Bacillaceae</taxon>
        <taxon>Peribacillus</taxon>
    </lineage>
</organism>
<dbReference type="EMBL" id="CP030926">
    <property type="protein sequence ID" value="AXN38028.1"/>
    <property type="molecule type" value="Genomic_DNA"/>
</dbReference>
<dbReference type="PIRSF" id="PIRSF000521">
    <property type="entry name" value="Transaminase_4ab_Lys_Orn"/>
    <property type="match status" value="1"/>
</dbReference>
<dbReference type="FunFam" id="3.40.640.10:FF:000011">
    <property type="entry name" value="Ornithine aminotransferase"/>
    <property type="match status" value="1"/>
</dbReference>
<name>A0AAX0S657_9BACI</name>
<dbReference type="InterPro" id="IPR034757">
    <property type="entry name" value="Ornith_aminotrans_bact"/>
</dbReference>
<evidence type="ECO:0000256" key="10">
    <source>
        <dbReference type="ARBA" id="ARBA00030587"/>
    </source>
</evidence>
<dbReference type="Proteomes" id="UP000220106">
    <property type="component" value="Unassembled WGS sequence"/>
</dbReference>
<evidence type="ECO:0000313" key="15">
    <source>
        <dbReference type="Proteomes" id="UP000260457"/>
    </source>
</evidence>
<dbReference type="Gene3D" id="3.40.640.10">
    <property type="entry name" value="Type I PLP-dependent aspartate aminotransferase-like (Major domain)"/>
    <property type="match status" value="1"/>
</dbReference>
<dbReference type="EC" id="2.6.1.13" evidence="3 11"/>
<dbReference type="InterPro" id="IPR015424">
    <property type="entry name" value="PyrdxlP-dep_Trfase"/>
</dbReference>
<keyword evidence="9 11" id="KW-0663">Pyridoxal phosphate</keyword>
<keyword evidence="8 11" id="KW-0808">Transferase</keyword>
<keyword evidence="7 11" id="KW-0641">Proline biosynthesis</keyword>
<dbReference type="InterPro" id="IPR010164">
    <property type="entry name" value="Orn_aminotrans"/>
</dbReference>
<dbReference type="GO" id="GO:0042802">
    <property type="term" value="F:identical protein binding"/>
    <property type="evidence" value="ECO:0007669"/>
    <property type="project" value="TreeGrafter"/>
</dbReference>
<accession>A0AAX0S657</accession>
<comment type="function">
    <text evidence="11">Catalyzes the interconversion of ornithine to glutamate semialdehyde.</text>
</comment>
<comment type="pathway">
    <text evidence="2 11">Amino-acid biosynthesis; L-proline biosynthesis; L-glutamate 5-semialdehyde from L-ornithine: step 1/1.</text>
</comment>
<dbReference type="Pfam" id="PF00202">
    <property type="entry name" value="Aminotran_3"/>
    <property type="match status" value="1"/>
</dbReference>
<dbReference type="GO" id="GO:0030170">
    <property type="term" value="F:pyridoxal phosphate binding"/>
    <property type="evidence" value="ECO:0007669"/>
    <property type="project" value="UniProtKB-UniRule"/>
</dbReference>
<dbReference type="SUPFAM" id="SSF53383">
    <property type="entry name" value="PLP-dependent transferases"/>
    <property type="match status" value="1"/>
</dbReference>
<dbReference type="NCBIfam" id="NF003145">
    <property type="entry name" value="PRK04073.1"/>
    <property type="match status" value="1"/>
</dbReference>
<comment type="subcellular location">
    <subcellularLocation>
        <location evidence="11">Cytoplasm</location>
    </subcellularLocation>
</comment>
<evidence type="ECO:0000256" key="7">
    <source>
        <dbReference type="ARBA" id="ARBA00022650"/>
    </source>
</evidence>
<dbReference type="RefSeq" id="WP_083450848.1">
    <property type="nucleotide sequence ID" value="NZ_CP030926.1"/>
</dbReference>
<protein>
    <recommendedName>
        <fullName evidence="3 11">Ornithine aminotransferase</fullName>
        <shortName evidence="11">OAT</shortName>
        <ecNumber evidence="3 11">2.6.1.13</ecNumber>
    </recommendedName>
    <alternativeName>
        <fullName evidence="10 11">Ornithine--oxo-acid aminotransferase</fullName>
    </alternativeName>
</protein>
<dbReference type="InterPro" id="IPR005814">
    <property type="entry name" value="Aminotrans_3"/>
</dbReference>
<reference evidence="13 14" key="1">
    <citation type="submission" date="2017-09" db="EMBL/GenBank/DDBJ databases">
        <title>Large-scale bioinformatics analysis of Bacillus genomes uncovers conserved roles of natural products in bacterial physiology.</title>
        <authorList>
            <consortium name="Agbiome Team Llc"/>
            <person name="Bleich R.M."/>
            <person name="Kirk G.J."/>
            <person name="Santa Maria K.C."/>
            <person name="Allen S.E."/>
            <person name="Farag S."/>
            <person name="Shank E.A."/>
            <person name="Bowers A."/>
        </authorList>
    </citation>
    <scope>NUCLEOTIDE SEQUENCE [LARGE SCALE GENOMIC DNA]</scope>
    <source>
        <strain evidence="13 14">AFS003229</strain>
    </source>
</reference>
<dbReference type="Gene3D" id="3.90.1150.10">
    <property type="entry name" value="Aspartate Aminotransferase, domain 1"/>
    <property type="match status" value="1"/>
</dbReference>
<dbReference type="HAMAP" id="MF_01689">
    <property type="entry name" value="Ornith_aminotrans_3"/>
    <property type="match status" value="1"/>
</dbReference>
<feature type="modified residue" description="N6-(pyridoxal phosphate)lysine" evidence="11">
    <location>
        <position position="256"/>
    </location>
</feature>
<keyword evidence="15" id="KW-1185">Reference proteome</keyword>
<dbReference type="Proteomes" id="UP000260457">
    <property type="component" value="Chromosome"/>
</dbReference>
<dbReference type="GO" id="GO:0055129">
    <property type="term" value="P:L-proline biosynthetic process"/>
    <property type="evidence" value="ECO:0007669"/>
    <property type="project" value="UniProtKB-UniRule"/>
</dbReference>
<dbReference type="KEGG" id="pbut:DTO10_06010"/>